<feature type="signal peptide" evidence="10">
    <location>
        <begin position="1"/>
        <end position="26"/>
    </location>
</feature>
<evidence type="ECO:0000256" key="3">
    <source>
        <dbReference type="ARBA" id="ARBA00022512"/>
    </source>
</evidence>
<accession>A0A830BKF3</accession>
<dbReference type="AlphaFoldDB" id="A0A830BKF3"/>
<protein>
    <submittedName>
        <fullName evidence="11">Exopolygalacturonase</fullName>
    </submittedName>
</protein>
<keyword evidence="4" id="KW-0964">Secreted</keyword>
<keyword evidence="3" id="KW-0134">Cell wall</keyword>
<dbReference type="PROSITE" id="PS00502">
    <property type="entry name" value="POLYGALACTURONASE"/>
    <property type="match status" value="1"/>
</dbReference>
<dbReference type="Gene3D" id="2.160.20.10">
    <property type="entry name" value="Single-stranded right-handed beta-helix, Pectin lyase-like"/>
    <property type="match status" value="1"/>
</dbReference>
<dbReference type="Pfam" id="PF00295">
    <property type="entry name" value="Glyco_hydro_28"/>
    <property type="match status" value="1"/>
</dbReference>
<evidence type="ECO:0000256" key="9">
    <source>
        <dbReference type="RuleBase" id="RU361169"/>
    </source>
</evidence>
<keyword evidence="12" id="KW-1185">Reference proteome</keyword>
<feature type="chain" id="PRO_5032945721" evidence="10">
    <location>
        <begin position="27"/>
        <end position="250"/>
    </location>
</feature>
<dbReference type="SUPFAM" id="SSF51126">
    <property type="entry name" value="Pectin lyase-like"/>
    <property type="match status" value="1"/>
</dbReference>
<dbReference type="GO" id="GO:0005975">
    <property type="term" value="P:carbohydrate metabolic process"/>
    <property type="evidence" value="ECO:0007669"/>
    <property type="project" value="InterPro"/>
</dbReference>
<feature type="non-terminal residue" evidence="11">
    <location>
        <position position="250"/>
    </location>
</feature>
<reference evidence="11" key="1">
    <citation type="submission" date="2020-07" db="EMBL/GenBank/DDBJ databases">
        <title>Ethylene signaling mediates host invasion by parasitic plants.</title>
        <authorList>
            <person name="Yoshida S."/>
        </authorList>
    </citation>
    <scope>NUCLEOTIDE SEQUENCE</scope>
    <source>
        <strain evidence="11">Okayama</strain>
    </source>
</reference>
<comment type="similarity">
    <text evidence="2 9">Belongs to the glycosyl hydrolase 28 family.</text>
</comment>
<evidence type="ECO:0000256" key="5">
    <source>
        <dbReference type="ARBA" id="ARBA00022801"/>
    </source>
</evidence>
<dbReference type="OrthoDB" id="187139at2759"/>
<evidence type="ECO:0000313" key="12">
    <source>
        <dbReference type="Proteomes" id="UP000653305"/>
    </source>
</evidence>
<evidence type="ECO:0000256" key="2">
    <source>
        <dbReference type="ARBA" id="ARBA00008834"/>
    </source>
</evidence>
<dbReference type="GO" id="GO:0004650">
    <property type="term" value="F:polygalacturonase activity"/>
    <property type="evidence" value="ECO:0007669"/>
    <property type="project" value="InterPro"/>
</dbReference>
<evidence type="ECO:0000256" key="4">
    <source>
        <dbReference type="ARBA" id="ARBA00022525"/>
    </source>
</evidence>
<evidence type="ECO:0000256" key="6">
    <source>
        <dbReference type="ARBA" id="ARBA00023295"/>
    </source>
</evidence>
<dbReference type="InterPro" id="IPR000743">
    <property type="entry name" value="Glyco_hydro_28"/>
</dbReference>
<evidence type="ECO:0000256" key="8">
    <source>
        <dbReference type="PROSITE-ProRule" id="PRU10052"/>
    </source>
</evidence>
<evidence type="ECO:0000313" key="11">
    <source>
        <dbReference type="EMBL" id="GFP84385.1"/>
    </source>
</evidence>
<evidence type="ECO:0000256" key="1">
    <source>
        <dbReference type="ARBA" id="ARBA00004191"/>
    </source>
</evidence>
<evidence type="ECO:0000256" key="7">
    <source>
        <dbReference type="ARBA" id="ARBA00023316"/>
    </source>
</evidence>
<feature type="active site" evidence="8">
    <location>
        <position position="242"/>
    </location>
</feature>
<keyword evidence="6 9" id="KW-0326">Glycosidase</keyword>
<dbReference type="GO" id="GO:0071555">
    <property type="term" value="P:cell wall organization"/>
    <property type="evidence" value="ECO:0007669"/>
    <property type="project" value="UniProtKB-KW"/>
</dbReference>
<dbReference type="EMBL" id="BMAC01000083">
    <property type="protein sequence ID" value="GFP84385.1"/>
    <property type="molecule type" value="Genomic_DNA"/>
</dbReference>
<dbReference type="PANTHER" id="PTHR31375">
    <property type="match status" value="1"/>
</dbReference>
<comment type="caution">
    <text evidence="11">The sequence shown here is derived from an EMBL/GenBank/DDBJ whole genome shotgun (WGS) entry which is preliminary data.</text>
</comment>
<gene>
    <name evidence="11" type="ORF">PHJA_000582300</name>
</gene>
<evidence type="ECO:0000256" key="10">
    <source>
        <dbReference type="SAM" id="SignalP"/>
    </source>
</evidence>
<keyword evidence="7" id="KW-0961">Cell wall biogenesis/degradation</keyword>
<dbReference type="Proteomes" id="UP000653305">
    <property type="component" value="Unassembled WGS sequence"/>
</dbReference>
<sequence>MDSKWSSPCISHIVLVLSICSTLINCQSNIFNVVDNGAIAGGRADNKQAFLDTWTKACKTSGGVFLVPQGTYLLSGAQFGGPCNGQTIVTINGVLIASLDVTLAVDYWIAFESVKSLTINGRGTLDGNGAVAWRRPCKDLNTCKLPPTSLALDKVSNAQIQDIKSTNSKMFHMSIYESQGVTLNNVTISAPDNSPNTDGVHIARSSDIRLINSQIATGDDCISIREGSSSVNIMGVFCGPGHGISIGSLG</sequence>
<dbReference type="InterPro" id="IPR011050">
    <property type="entry name" value="Pectin_lyase_fold/virulence"/>
</dbReference>
<organism evidence="11 12">
    <name type="scientific">Phtheirospermum japonicum</name>
    <dbReference type="NCBI Taxonomy" id="374723"/>
    <lineage>
        <taxon>Eukaryota</taxon>
        <taxon>Viridiplantae</taxon>
        <taxon>Streptophyta</taxon>
        <taxon>Embryophyta</taxon>
        <taxon>Tracheophyta</taxon>
        <taxon>Spermatophyta</taxon>
        <taxon>Magnoliopsida</taxon>
        <taxon>eudicotyledons</taxon>
        <taxon>Gunneridae</taxon>
        <taxon>Pentapetalae</taxon>
        <taxon>asterids</taxon>
        <taxon>lamiids</taxon>
        <taxon>Lamiales</taxon>
        <taxon>Orobanchaceae</taxon>
        <taxon>Orobanchaceae incertae sedis</taxon>
        <taxon>Phtheirospermum</taxon>
    </lineage>
</organism>
<name>A0A830BKF3_9LAMI</name>
<comment type="subcellular location">
    <subcellularLocation>
        <location evidence="1">Secreted</location>
        <location evidence="1">Cell wall</location>
    </subcellularLocation>
</comment>
<proteinExistence type="inferred from homology"/>
<keyword evidence="10" id="KW-0732">Signal</keyword>
<dbReference type="InterPro" id="IPR012334">
    <property type="entry name" value="Pectin_lyas_fold"/>
</dbReference>
<keyword evidence="5 9" id="KW-0378">Hydrolase</keyword>